<evidence type="ECO:0000313" key="1">
    <source>
        <dbReference type="EMBL" id="KAA1130702.1"/>
    </source>
</evidence>
<organism evidence="1 2">
    <name type="scientific">Puccinia graminis f. sp. tritici</name>
    <dbReference type="NCBI Taxonomy" id="56615"/>
    <lineage>
        <taxon>Eukaryota</taxon>
        <taxon>Fungi</taxon>
        <taxon>Dikarya</taxon>
        <taxon>Basidiomycota</taxon>
        <taxon>Pucciniomycotina</taxon>
        <taxon>Pucciniomycetes</taxon>
        <taxon>Pucciniales</taxon>
        <taxon>Pucciniaceae</taxon>
        <taxon>Puccinia</taxon>
    </lineage>
</organism>
<dbReference type="EMBL" id="VDEP01000107">
    <property type="protein sequence ID" value="KAA1130702.1"/>
    <property type="molecule type" value="Genomic_DNA"/>
</dbReference>
<dbReference type="AlphaFoldDB" id="A0A5B0RZ11"/>
<dbReference type="Proteomes" id="UP000325313">
    <property type="component" value="Unassembled WGS sequence"/>
</dbReference>
<name>A0A5B0RZ11_PUCGR</name>
<proteinExistence type="predicted"/>
<gene>
    <name evidence="1" type="ORF">PGTUg99_025411</name>
</gene>
<protein>
    <submittedName>
        <fullName evidence="1">Uncharacterized protein</fullName>
    </submittedName>
</protein>
<reference evidence="1 2" key="1">
    <citation type="submission" date="2019-05" db="EMBL/GenBank/DDBJ databases">
        <title>Emergence of the Ug99 lineage of the wheat stem rust pathogen through somatic hybridization.</title>
        <authorList>
            <person name="Li F."/>
            <person name="Upadhyaya N.M."/>
            <person name="Sperschneider J."/>
            <person name="Matny O."/>
            <person name="Nguyen-Phuc H."/>
            <person name="Mago R."/>
            <person name="Raley C."/>
            <person name="Miller M.E."/>
            <person name="Silverstein K.A.T."/>
            <person name="Henningsen E."/>
            <person name="Hirsch C.D."/>
            <person name="Visser B."/>
            <person name="Pretorius Z.A."/>
            <person name="Steffenson B.J."/>
            <person name="Schwessinger B."/>
            <person name="Dodds P.N."/>
            <person name="Figueroa M."/>
        </authorList>
    </citation>
    <scope>NUCLEOTIDE SEQUENCE [LARGE SCALE GENOMIC DNA]</scope>
    <source>
        <strain evidence="1 2">Ug99</strain>
    </source>
</reference>
<sequence length="96" mass="11690">MSPYLSRHSPDRHQNLRKIKNTYHQKSARNLKESTWTHLGRHAIEQRQNLRKIENGYFGRHSLHQHQNLRNLENDYRRKAERTNLRKSTHSISIRI</sequence>
<evidence type="ECO:0000313" key="2">
    <source>
        <dbReference type="Proteomes" id="UP000325313"/>
    </source>
</evidence>
<accession>A0A5B0RZ11</accession>
<comment type="caution">
    <text evidence="1">The sequence shown here is derived from an EMBL/GenBank/DDBJ whole genome shotgun (WGS) entry which is preliminary data.</text>
</comment>